<accession>A0AAV5C013</accession>
<comment type="caution">
    <text evidence="1">The sequence shown here is derived from an EMBL/GenBank/DDBJ whole genome shotgun (WGS) entry which is preliminary data.</text>
</comment>
<proteinExistence type="predicted"/>
<dbReference type="AlphaFoldDB" id="A0AAV5C013"/>
<reference evidence="1" key="2">
    <citation type="submission" date="2021-12" db="EMBL/GenBank/DDBJ databases">
        <title>Resequencing data analysis of finger millet.</title>
        <authorList>
            <person name="Hatakeyama M."/>
            <person name="Aluri S."/>
            <person name="Balachadran M.T."/>
            <person name="Sivarajan S.R."/>
            <person name="Poveda L."/>
            <person name="Shimizu-Inatsugi R."/>
            <person name="Schlapbach R."/>
            <person name="Sreeman S.M."/>
            <person name="Shimizu K.K."/>
        </authorList>
    </citation>
    <scope>NUCLEOTIDE SEQUENCE</scope>
</reference>
<dbReference type="Proteomes" id="UP001054889">
    <property type="component" value="Unassembled WGS sequence"/>
</dbReference>
<evidence type="ECO:0000313" key="1">
    <source>
        <dbReference type="EMBL" id="GJM91821.1"/>
    </source>
</evidence>
<name>A0AAV5C013_ELECO</name>
<protein>
    <submittedName>
        <fullName evidence="1">Uncharacterized protein</fullName>
    </submittedName>
</protein>
<sequence>MDCVIHIVLRVMMRRSICRLQEVVGMAAEIGTALFVAVRVSGLAGRRRRSQLAPPLLRHTTTPRRWPP</sequence>
<dbReference type="EMBL" id="BQKI01000004">
    <property type="protein sequence ID" value="GJM91821.1"/>
    <property type="molecule type" value="Genomic_DNA"/>
</dbReference>
<organism evidence="1 2">
    <name type="scientific">Eleusine coracana subsp. coracana</name>
    <dbReference type="NCBI Taxonomy" id="191504"/>
    <lineage>
        <taxon>Eukaryota</taxon>
        <taxon>Viridiplantae</taxon>
        <taxon>Streptophyta</taxon>
        <taxon>Embryophyta</taxon>
        <taxon>Tracheophyta</taxon>
        <taxon>Spermatophyta</taxon>
        <taxon>Magnoliopsida</taxon>
        <taxon>Liliopsida</taxon>
        <taxon>Poales</taxon>
        <taxon>Poaceae</taxon>
        <taxon>PACMAD clade</taxon>
        <taxon>Chloridoideae</taxon>
        <taxon>Cynodonteae</taxon>
        <taxon>Eleusininae</taxon>
        <taxon>Eleusine</taxon>
    </lineage>
</organism>
<reference evidence="1" key="1">
    <citation type="journal article" date="2018" name="DNA Res.">
        <title>Multiple hybrid de novo genome assembly of finger millet, an orphan allotetraploid crop.</title>
        <authorList>
            <person name="Hatakeyama M."/>
            <person name="Aluri S."/>
            <person name="Balachadran M.T."/>
            <person name="Sivarajan S.R."/>
            <person name="Patrignani A."/>
            <person name="Gruter S."/>
            <person name="Poveda L."/>
            <person name="Shimizu-Inatsugi R."/>
            <person name="Baeten J."/>
            <person name="Francoijs K.J."/>
            <person name="Nataraja K.N."/>
            <person name="Reddy Y.A.N."/>
            <person name="Phadnis S."/>
            <person name="Ravikumar R.L."/>
            <person name="Schlapbach R."/>
            <person name="Sreeman S.M."/>
            <person name="Shimizu K.K."/>
        </authorList>
    </citation>
    <scope>NUCLEOTIDE SEQUENCE</scope>
</reference>
<gene>
    <name evidence="1" type="primary">ga08237</name>
    <name evidence="1" type="ORF">PR202_ga08237</name>
</gene>
<evidence type="ECO:0000313" key="2">
    <source>
        <dbReference type="Proteomes" id="UP001054889"/>
    </source>
</evidence>
<keyword evidence="2" id="KW-1185">Reference proteome</keyword>